<name>A0A1J5U8K6_9ARCH</name>
<comment type="similarity">
    <text evidence="1">Belongs to the ETF alpha-subunit/FixB family.</text>
</comment>
<gene>
    <name evidence="7" type="ORF">BEU02_01645</name>
</gene>
<dbReference type="Pfam" id="PF01012">
    <property type="entry name" value="ETF"/>
    <property type="match status" value="1"/>
</dbReference>
<dbReference type="PROSITE" id="PS00696">
    <property type="entry name" value="ETF_ALPHA"/>
    <property type="match status" value="1"/>
</dbReference>
<dbReference type="GO" id="GO:0033539">
    <property type="term" value="P:fatty acid beta-oxidation using acyl-CoA dehydrogenase"/>
    <property type="evidence" value="ECO:0007669"/>
    <property type="project" value="TreeGrafter"/>
</dbReference>
<dbReference type="InterPro" id="IPR001308">
    <property type="entry name" value="ETF_a/FixB"/>
</dbReference>
<dbReference type="PANTHER" id="PTHR43153:SF1">
    <property type="entry name" value="ELECTRON TRANSFER FLAVOPROTEIN SUBUNIT ALPHA, MITOCHONDRIAL"/>
    <property type="match status" value="1"/>
</dbReference>
<accession>A0A1J5U8K6</accession>
<evidence type="ECO:0000313" key="7">
    <source>
        <dbReference type="EMBL" id="OIR22268.1"/>
    </source>
</evidence>
<dbReference type="PANTHER" id="PTHR43153">
    <property type="entry name" value="ELECTRON TRANSFER FLAVOPROTEIN ALPHA"/>
    <property type="match status" value="1"/>
</dbReference>
<evidence type="ECO:0000256" key="1">
    <source>
        <dbReference type="ARBA" id="ARBA00005817"/>
    </source>
</evidence>
<protein>
    <recommendedName>
        <fullName evidence="6">Electron transfer flavoprotein alpha/beta-subunit N-terminal domain-containing protein</fullName>
    </recommendedName>
</protein>
<dbReference type="FunFam" id="3.40.50.1220:FF:000001">
    <property type="entry name" value="Electron transfer flavoprotein, alpha subunit"/>
    <property type="match status" value="1"/>
</dbReference>
<dbReference type="CDD" id="cd01715">
    <property type="entry name" value="ETF_alpha"/>
    <property type="match status" value="1"/>
</dbReference>
<dbReference type="EMBL" id="MIYW01000011">
    <property type="protein sequence ID" value="OIR22268.1"/>
    <property type="molecule type" value="Genomic_DNA"/>
</dbReference>
<feature type="domain" description="Electron transfer flavoprotein alpha/beta-subunit N-terminal" evidence="6">
    <location>
        <begin position="4"/>
        <end position="174"/>
    </location>
</feature>
<dbReference type="InterPro" id="IPR014730">
    <property type="entry name" value="ETF_a/b_N"/>
</dbReference>
<keyword evidence="4" id="KW-0274">FAD</keyword>
<organism evidence="7 8">
    <name type="scientific">Marine Group III euryarchaeote CG-Epi5</name>
    <dbReference type="NCBI Taxonomy" id="1888999"/>
    <lineage>
        <taxon>Archaea</taxon>
        <taxon>Methanobacteriati</taxon>
        <taxon>Thermoplasmatota</taxon>
        <taxon>Thermoplasmata</taxon>
        <taxon>Candidatus Thermoprofundales</taxon>
    </lineage>
</organism>
<dbReference type="InterPro" id="IPR029035">
    <property type="entry name" value="DHS-like_NAD/FAD-binding_dom"/>
</dbReference>
<dbReference type="SMART" id="SM00893">
    <property type="entry name" value="ETF"/>
    <property type="match status" value="1"/>
</dbReference>
<dbReference type="SUPFAM" id="SSF52467">
    <property type="entry name" value="DHS-like NAD/FAD-binding domain"/>
    <property type="match status" value="1"/>
</dbReference>
<keyword evidence="2" id="KW-0813">Transport</keyword>
<evidence type="ECO:0000256" key="4">
    <source>
        <dbReference type="ARBA" id="ARBA00022827"/>
    </source>
</evidence>
<dbReference type="GO" id="GO:0050660">
    <property type="term" value="F:flavin adenine dinucleotide binding"/>
    <property type="evidence" value="ECO:0007669"/>
    <property type="project" value="InterPro"/>
</dbReference>
<keyword evidence="3" id="KW-0285">Flavoprotein</keyword>
<evidence type="ECO:0000313" key="8">
    <source>
        <dbReference type="Proteomes" id="UP000183686"/>
    </source>
</evidence>
<dbReference type="InterPro" id="IPR033947">
    <property type="entry name" value="ETF_alpha_N"/>
</dbReference>
<keyword evidence="5" id="KW-0249">Electron transport</keyword>
<dbReference type="InterPro" id="IPR014729">
    <property type="entry name" value="Rossmann-like_a/b/a_fold"/>
</dbReference>
<sequence length="304" mass="31399">MSNVLVIGEVDGSDIKNISQQVAAVAAGMGEVTGLVMGSGISEAGMKLAAGKIIMADDASLENYDPERYTSIASHIVKENDIQTILLGATSMGKDLGPRLAAELNCGYLGDCLEASSEGFMRPNFAGKVLAKSNPTGTVVATIRNNAYPAGEAWSGSVENYSGNIAESRLNTTNIENVGSGTVELTEASIVVSGGRGLENAENYDSMIRPLAESMGAAAGASRAIVDAGWVSHSHQVGQTGKTVAPELYLAIGISGAIQHLGGMSGSKCIAAINKDPDAPIFKVSDYGIVGDLFEILPILKSKF</sequence>
<proteinExistence type="inferred from homology"/>
<evidence type="ECO:0000256" key="2">
    <source>
        <dbReference type="ARBA" id="ARBA00022448"/>
    </source>
</evidence>
<reference evidence="7 8" key="1">
    <citation type="submission" date="2016-08" db="EMBL/GenBank/DDBJ databases">
        <title>New Insights into Marine Group III Euryarchaeota, from dark to light.</title>
        <authorList>
            <person name="Haro-Moreno J.M."/>
            <person name="Rodriguez-Valera F."/>
            <person name="Lopez-Garcia P."/>
            <person name="Moreira D."/>
            <person name="Martin-Cuadrado A.B."/>
        </authorList>
    </citation>
    <scope>NUCLEOTIDE SEQUENCE [LARGE SCALE GENOMIC DNA]</scope>
    <source>
        <strain evidence="7">CG-Epi5</strain>
    </source>
</reference>
<dbReference type="Gene3D" id="3.40.50.1220">
    <property type="entry name" value="TPP-binding domain"/>
    <property type="match status" value="1"/>
</dbReference>
<dbReference type="GO" id="GO:0009055">
    <property type="term" value="F:electron transfer activity"/>
    <property type="evidence" value="ECO:0007669"/>
    <property type="project" value="InterPro"/>
</dbReference>
<evidence type="ECO:0000256" key="5">
    <source>
        <dbReference type="ARBA" id="ARBA00022982"/>
    </source>
</evidence>
<dbReference type="InterPro" id="IPR014731">
    <property type="entry name" value="ETF_asu_C"/>
</dbReference>
<dbReference type="Proteomes" id="UP000183686">
    <property type="component" value="Unassembled WGS sequence"/>
</dbReference>
<dbReference type="AlphaFoldDB" id="A0A1J5U8K6"/>
<dbReference type="InterPro" id="IPR018206">
    <property type="entry name" value="ETF_asu_C_CS"/>
</dbReference>
<dbReference type="SUPFAM" id="SSF52402">
    <property type="entry name" value="Adenine nucleotide alpha hydrolases-like"/>
    <property type="match status" value="1"/>
</dbReference>
<evidence type="ECO:0000259" key="6">
    <source>
        <dbReference type="SMART" id="SM00893"/>
    </source>
</evidence>
<dbReference type="PIRSF" id="PIRSF000089">
    <property type="entry name" value="Electra_flavoP_a"/>
    <property type="match status" value="1"/>
</dbReference>
<dbReference type="Gene3D" id="3.40.50.620">
    <property type="entry name" value="HUPs"/>
    <property type="match status" value="1"/>
</dbReference>
<comment type="caution">
    <text evidence="7">The sequence shown here is derived from an EMBL/GenBank/DDBJ whole genome shotgun (WGS) entry which is preliminary data.</text>
</comment>
<dbReference type="Pfam" id="PF00766">
    <property type="entry name" value="ETF_alpha"/>
    <property type="match status" value="1"/>
</dbReference>
<evidence type="ECO:0000256" key="3">
    <source>
        <dbReference type="ARBA" id="ARBA00022630"/>
    </source>
</evidence>